<dbReference type="HAMAP" id="MF_00578">
    <property type="entry name" value="Glu_cys_ligase"/>
    <property type="match status" value="1"/>
</dbReference>
<dbReference type="InterPro" id="IPR006334">
    <property type="entry name" value="Glut_cys_ligase"/>
</dbReference>
<evidence type="ECO:0000256" key="2">
    <source>
        <dbReference type="ARBA" id="ARBA00008772"/>
    </source>
</evidence>
<dbReference type="GO" id="GO:0004357">
    <property type="term" value="F:glutamate-cysteine ligase activity"/>
    <property type="evidence" value="ECO:0007669"/>
    <property type="project" value="UniProtKB-UniRule"/>
</dbReference>
<feature type="region of interest" description="Disordered" evidence="10">
    <location>
        <begin position="1"/>
        <end position="20"/>
    </location>
</feature>
<evidence type="ECO:0000256" key="4">
    <source>
        <dbReference type="ARBA" id="ARBA00022684"/>
    </source>
</evidence>
<comment type="caution">
    <text evidence="12">The sequence shown here is derived from an EMBL/GenBank/DDBJ whole genome shotgun (WGS) entry which is preliminary data.</text>
</comment>
<dbReference type="EC" id="6.3.2.2" evidence="8"/>
<dbReference type="GO" id="GO:0006750">
    <property type="term" value="P:glutathione biosynthetic process"/>
    <property type="evidence" value="ECO:0007669"/>
    <property type="project" value="UniProtKB-UniRule"/>
</dbReference>
<comment type="pathway">
    <text evidence="1 8 9">Sulfur metabolism; glutathione biosynthesis; glutathione from L-cysteine and L-glutamate: step 1/2.</text>
</comment>
<comment type="catalytic activity">
    <reaction evidence="7 8 9">
        <text>L-cysteine + L-glutamate + ATP = gamma-L-glutamyl-L-cysteine + ADP + phosphate + H(+)</text>
        <dbReference type="Rhea" id="RHEA:13285"/>
        <dbReference type="ChEBI" id="CHEBI:15378"/>
        <dbReference type="ChEBI" id="CHEBI:29985"/>
        <dbReference type="ChEBI" id="CHEBI:30616"/>
        <dbReference type="ChEBI" id="CHEBI:35235"/>
        <dbReference type="ChEBI" id="CHEBI:43474"/>
        <dbReference type="ChEBI" id="CHEBI:58173"/>
        <dbReference type="ChEBI" id="CHEBI:456216"/>
        <dbReference type="EC" id="6.3.2.2"/>
    </reaction>
</comment>
<dbReference type="InterPro" id="IPR007370">
    <property type="entry name" value="Glu_cys_ligase"/>
</dbReference>
<dbReference type="InterPro" id="IPR014746">
    <property type="entry name" value="Gln_synth/guanido_kin_cat_dom"/>
</dbReference>
<dbReference type="PANTHER" id="PTHR38761">
    <property type="entry name" value="GLUTAMATE--CYSTEINE LIGASE"/>
    <property type="match status" value="1"/>
</dbReference>
<name>A0A7W8HE87_9BURK</name>
<dbReference type="GO" id="GO:0046872">
    <property type="term" value="F:metal ion binding"/>
    <property type="evidence" value="ECO:0007669"/>
    <property type="project" value="TreeGrafter"/>
</dbReference>
<dbReference type="Pfam" id="PF04262">
    <property type="entry name" value="Glu_cys_ligase"/>
    <property type="match status" value="1"/>
</dbReference>
<evidence type="ECO:0000256" key="3">
    <source>
        <dbReference type="ARBA" id="ARBA00022598"/>
    </source>
</evidence>
<keyword evidence="3 8" id="KW-0436">Ligase</keyword>
<dbReference type="UniPathway" id="UPA00142">
    <property type="reaction ID" value="UER00209"/>
</dbReference>
<keyword evidence="4 8" id="KW-0317">Glutathione biosynthesis</keyword>
<dbReference type="EMBL" id="JACHGB010000001">
    <property type="protein sequence ID" value="MBB5270361.1"/>
    <property type="molecule type" value="Genomic_DNA"/>
</dbReference>
<dbReference type="Gene3D" id="3.30.590.20">
    <property type="match status" value="1"/>
</dbReference>
<dbReference type="SUPFAM" id="SSF55931">
    <property type="entry name" value="Glutamine synthetase/guanido kinase"/>
    <property type="match status" value="1"/>
</dbReference>
<dbReference type="PANTHER" id="PTHR38761:SF1">
    <property type="entry name" value="GLUTAMATE--CYSTEINE LIGASE"/>
    <property type="match status" value="1"/>
</dbReference>
<evidence type="ECO:0000259" key="11">
    <source>
        <dbReference type="Pfam" id="PF04262"/>
    </source>
</evidence>
<accession>A0A7W8HE87</accession>
<evidence type="ECO:0000256" key="9">
    <source>
        <dbReference type="RuleBase" id="RU004391"/>
    </source>
</evidence>
<comment type="similarity">
    <text evidence="2 8">Belongs to the glutamate--cysteine ligase type 1 family. Type 1 subfamily.</text>
</comment>
<feature type="domain" description="Glutamate--cysteine ligase" evidence="11">
    <location>
        <begin position="16"/>
        <end position="376"/>
    </location>
</feature>
<reference evidence="12 13" key="1">
    <citation type="submission" date="2020-08" db="EMBL/GenBank/DDBJ databases">
        <title>Genomic Encyclopedia of Type Strains, Phase IV (KMG-IV): sequencing the most valuable type-strain genomes for metagenomic binning, comparative biology and taxonomic classification.</title>
        <authorList>
            <person name="Goeker M."/>
        </authorList>
    </citation>
    <scope>NUCLEOTIDE SEQUENCE [LARGE SCALE GENOMIC DNA]</scope>
    <source>
        <strain evidence="12 13">DSM 29781</strain>
    </source>
</reference>
<evidence type="ECO:0000256" key="6">
    <source>
        <dbReference type="ARBA" id="ARBA00022840"/>
    </source>
</evidence>
<sequence length="530" mass="57918">MNRLNERLSALTPRDLGGMMRGIEKESLRSRPDGALADTPHPPALGSALTHPNITTDFSESQIELITGVHPTPGACLAELTEIHQFVHRNIDGEVLWASSMPCGLPEDERIPIGRYGSSNVGRAKTVYRQGLSWRYGRRMQTISGIHYNFSLPPGAWETLGPVCGFPGDARARQTDAYFALIRNFRRHSWLLLYLFGASPAVCGSFLEGHAHGLQPLDSGSLYLPHATSLRMGPLGYQSDAQAALAVSFNSLESYSSSLSRALTEPYPAYEAIGVREGDEYRQLATSLLQIENEFYGTIRPKRSIRPGERPLRALAERGVEYVEVRCLDLDPFLAVGIDEGTLRFLDVFLLHCLLSDSPPDTPDEIAGMSRNQHLVAQRGREPGLALHRGGGQAGLREWGRELLRECEPIAEALDAGAGAGAGGDAGSPHRDALERAAALLDDASLTPSARVLREMAAAHGNSFRAFGLACSLQHRDQLLAMPFPEEVAARHARMAQESIAAQRRIEAADVLPFEEYRRRYIAGELVAGD</sequence>
<evidence type="ECO:0000256" key="8">
    <source>
        <dbReference type="HAMAP-Rule" id="MF_00578"/>
    </source>
</evidence>
<evidence type="ECO:0000256" key="7">
    <source>
        <dbReference type="ARBA" id="ARBA00048819"/>
    </source>
</evidence>
<evidence type="ECO:0000256" key="1">
    <source>
        <dbReference type="ARBA" id="ARBA00005006"/>
    </source>
</evidence>
<evidence type="ECO:0000313" key="12">
    <source>
        <dbReference type="EMBL" id="MBB5270361.1"/>
    </source>
</evidence>
<protein>
    <recommendedName>
        <fullName evidence="8">Glutamate--cysteine ligase</fullName>
        <ecNumber evidence="8">6.3.2.2</ecNumber>
    </recommendedName>
    <alternativeName>
        <fullName evidence="8">Gamma-ECS</fullName>
        <shortName evidence="8">GCS</shortName>
    </alternativeName>
    <alternativeName>
        <fullName evidence="8">Gamma-glutamylcysteine synthetase</fullName>
    </alternativeName>
</protein>
<keyword evidence="13" id="KW-1185">Reference proteome</keyword>
<keyword evidence="5 8" id="KW-0547">Nucleotide-binding</keyword>
<dbReference type="GO" id="GO:0005524">
    <property type="term" value="F:ATP binding"/>
    <property type="evidence" value="ECO:0007669"/>
    <property type="project" value="UniProtKB-KW"/>
</dbReference>
<evidence type="ECO:0000256" key="10">
    <source>
        <dbReference type="SAM" id="MobiDB-lite"/>
    </source>
</evidence>
<dbReference type="RefSeq" id="WP_183963674.1">
    <property type="nucleotide sequence ID" value="NZ_BAABEW010000016.1"/>
</dbReference>
<evidence type="ECO:0000313" key="13">
    <source>
        <dbReference type="Proteomes" id="UP000532440"/>
    </source>
</evidence>
<keyword evidence="6 8" id="KW-0067">ATP-binding</keyword>
<evidence type="ECO:0000256" key="5">
    <source>
        <dbReference type="ARBA" id="ARBA00022741"/>
    </source>
</evidence>
<gene>
    <name evidence="8" type="primary">gshA</name>
    <name evidence="12" type="ORF">HNQ70_000345</name>
</gene>
<dbReference type="GO" id="GO:0005829">
    <property type="term" value="C:cytosol"/>
    <property type="evidence" value="ECO:0007669"/>
    <property type="project" value="TreeGrafter"/>
</dbReference>
<organism evidence="12 13">
    <name type="scientific">Quisquiliibacterium transsilvanicum</name>
    <dbReference type="NCBI Taxonomy" id="1549638"/>
    <lineage>
        <taxon>Bacteria</taxon>
        <taxon>Pseudomonadati</taxon>
        <taxon>Pseudomonadota</taxon>
        <taxon>Betaproteobacteria</taxon>
        <taxon>Burkholderiales</taxon>
        <taxon>Burkholderiaceae</taxon>
        <taxon>Quisquiliibacterium</taxon>
    </lineage>
</organism>
<proteinExistence type="inferred from homology"/>
<dbReference type="Proteomes" id="UP000532440">
    <property type="component" value="Unassembled WGS sequence"/>
</dbReference>
<dbReference type="AlphaFoldDB" id="A0A7W8HE87"/>
<dbReference type="NCBIfam" id="TIGR01434">
    <property type="entry name" value="glu_cys_ligase"/>
    <property type="match status" value="1"/>
</dbReference>